<comment type="caution">
    <text evidence="2">The sequence shown here is derived from an EMBL/GenBank/DDBJ whole genome shotgun (WGS) entry which is preliminary data.</text>
</comment>
<dbReference type="Proteomes" id="UP001241758">
    <property type="component" value="Unassembled WGS sequence"/>
</dbReference>
<reference evidence="2 3" key="1">
    <citation type="submission" date="2023-05" db="EMBL/GenBank/DDBJ databases">
        <title>Actinoplanes sp. NEAU-A12 genome sequencing.</title>
        <authorList>
            <person name="Wang Z.-S."/>
        </authorList>
    </citation>
    <scope>NUCLEOTIDE SEQUENCE [LARGE SCALE GENOMIC DNA]</scope>
    <source>
        <strain evidence="2 3">NEAU-A12</strain>
    </source>
</reference>
<feature type="transmembrane region" description="Helical" evidence="1">
    <location>
        <begin position="31"/>
        <end position="54"/>
    </location>
</feature>
<feature type="transmembrane region" description="Helical" evidence="1">
    <location>
        <begin position="196"/>
        <end position="217"/>
    </location>
</feature>
<accession>A0ABT6WUE5</accession>
<dbReference type="RefSeq" id="WP_282764421.1">
    <property type="nucleotide sequence ID" value="NZ_JASCTH010000025.1"/>
</dbReference>
<dbReference type="EMBL" id="JASCTH010000025">
    <property type="protein sequence ID" value="MDI6103373.1"/>
    <property type="molecule type" value="Genomic_DNA"/>
</dbReference>
<evidence type="ECO:0000313" key="3">
    <source>
        <dbReference type="Proteomes" id="UP001241758"/>
    </source>
</evidence>
<keyword evidence="1" id="KW-0472">Membrane</keyword>
<feature type="transmembrane region" description="Helical" evidence="1">
    <location>
        <begin position="114"/>
        <end position="142"/>
    </location>
</feature>
<feature type="transmembrane region" description="Helical" evidence="1">
    <location>
        <begin position="66"/>
        <end position="86"/>
    </location>
</feature>
<protein>
    <submittedName>
        <fullName evidence="2">Uncharacterized protein</fullName>
    </submittedName>
</protein>
<feature type="transmembrane region" description="Helical" evidence="1">
    <location>
        <begin position="148"/>
        <end position="169"/>
    </location>
</feature>
<evidence type="ECO:0000256" key="1">
    <source>
        <dbReference type="SAM" id="Phobius"/>
    </source>
</evidence>
<gene>
    <name evidence="2" type="ORF">QLQ12_32665</name>
</gene>
<keyword evidence="1" id="KW-1133">Transmembrane helix</keyword>
<name>A0ABT6WUE5_9ACTN</name>
<keyword evidence="1" id="KW-0812">Transmembrane</keyword>
<organism evidence="2 3">
    <name type="scientific">Actinoplanes sandaracinus</name>
    <dbReference type="NCBI Taxonomy" id="3045177"/>
    <lineage>
        <taxon>Bacteria</taxon>
        <taxon>Bacillati</taxon>
        <taxon>Actinomycetota</taxon>
        <taxon>Actinomycetes</taxon>
        <taxon>Micromonosporales</taxon>
        <taxon>Micromonosporaceae</taxon>
        <taxon>Actinoplanes</taxon>
    </lineage>
</organism>
<sequence>MLRPLAVGDTPIPLVQGDTSLLHRLRNAGRATGALCAGFTASAVLLFAVAGLAGRSFGIDFVPMRIRLVVALLICVALVALDVVALRRHDMCSITRRRQTPKNLVFKYGDTRGALIWGLDTGLAVTTFRVSSATWGLIGLGLLNVAPWWQGIGYAAGFCLPIAAAILLVPRRPDQPDGNSREPGWISLIMIRFRRLVQVCALAVSLIAGVTVSLSVLS</sequence>
<evidence type="ECO:0000313" key="2">
    <source>
        <dbReference type="EMBL" id="MDI6103373.1"/>
    </source>
</evidence>
<proteinExistence type="predicted"/>
<keyword evidence="3" id="KW-1185">Reference proteome</keyword>